<protein>
    <submittedName>
        <fullName evidence="4">GGDEF domain-containing response regulator</fullName>
    </submittedName>
</protein>
<dbReference type="SUPFAM" id="SSF52172">
    <property type="entry name" value="CheY-like"/>
    <property type="match status" value="1"/>
</dbReference>
<reference evidence="4 5" key="1">
    <citation type="submission" date="2019-06" db="EMBL/GenBank/DDBJ databases">
        <title>Sulfurimonas gotlandica sp. nov., a chemoautotrophic and psychrotolerant epsilonproteobacterium isolated from a pelagic redoxcline, and an emended description of the genus Sulfurimonas.</title>
        <authorList>
            <person name="Wang S."/>
            <person name="Jiang L."/>
            <person name="Shao Z."/>
        </authorList>
    </citation>
    <scope>NUCLEOTIDE SEQUENCE [LARGE SCALE GENOMIC DNA]</scope>
    <source>
        <strain evidence="4 5">S2-6</strain>
    </source>
</reference>
<dbReference type="SUPFAM" id="SSF55073">
    <property type="entry name" value="Nucleotide cyclase"/>
    <property type="match status" value="1"/>
</dbReference>
<feature type="domain" description="GGDEF" evidence="3">
    <location>
        <begin position="175"/>
        <end position="308"/>
    </location>
</feature>
<dbReference type="EMBL" id="CP041235">
    <property type="protein sequence ID" value="QOP44588.1"/>
    <property type="molecule type" value="Genomic_DNA"/>
</dbReference>
<feature type="modified residue" description="4-aspartylphosphate" evidence="1">
    <location>
        <position position="56"/>
    </location>
</feature>
<evidence type="ECO:0000256" key="1">
    <source>
        <dbReference type="PROSITE-ProRule" id="PRU00169"/>
    </source>
</evidence>
<dbReference type="PROSITE" id="PS50110">
    <property type="entry name" value="RESPONSE_REGULATORY"/>
    <property type="match status" value="1"/>
</dbReference>
<keyword evidence="5" id="KW-1185">Reference proteome</keyword>
<name>A0A7M1B738_9BACT</name>
<dbReference type="AlphaFoldDB" id="A0A7M1B738"/>
<evidence type="ECO:0000259" key="2">
    <source>
        <dbReference type="PROSITE" id="PS50110"/>
    </source>
</evidence>
<evidence type="ECO:0000313" key="4">
    <source>
        <dbReference type="EMBL" id="QOP44588.1"/>
    </source>
</evidence>
<dbReference type="Proteomes" id="UP000593719">
    <property type="component" value="Chromosome"/>
</dbReference>
<dbReference type="RefSeq" id="WP_193150715.1">
    <property type="nucleotide sequence ID" value="NZ_CP041235.1"/>
</dbReference>
<keyword evidence="1" id="KW-0597">Phosphoprotein</keyword>
<dbReference type="Pfam" id="PF00990">
    <property type="entry name" value="GGDEF"/>
    <property type="match status" value="1"/>
</dbReference>
<feature type="domain" description="Response regulatory" evidence="2">
    <location>
        <begin position="7"/>
        <end position="121"/>
    </location>
</feature>
<dbReference type="Gene3D" id="3.40.50.2300">
    <property type="match status" value="1"/>
</dbReference>
<dbReference type="FunFam" id="3.30.70.270:FF:000001">
    <property type="entry name" value="Diguanylate cyclase domain protein"/>
    <property type="match status" value="1"/>
</dbReference>
<dbReference type="GO" id="GO:0003824">
    <property type="term" value="F:catalytic activity"/>
    <property type="evidence" value="ECO:0007669"/>
    <property type="project" value="UniProtKB-ARBA"/>
</dbReference>
<dbReference type="InterPro" id="IPR043128">
    <property type="entry name" value="Rev_trsase/Diguanyl_cyclase"/>
</dbReference>
<dbReference type="CDD" id="cd00156">
    <property type="entry name" value="REC"/>
    <property type="match status" value="1"/>
</dbReference>
<evidence type="ECO:0000259" key="3">
    <source>
        <dbReference type="PROSITE" id="PS50887"/>
    </source>
</evidence>
<dbReference type="PANTHER" id="PTHR46663">
    <property type="entry name" value="DIGUANYLATE CYCLASE DGCT-RELATED"/>
    <property type="match status" value="1"/>
</dbReference>
<dbReference type="PANTHER" id="PTHR46663:SF2">
    <property type="entry name" value="GGDEF DOMAIN-CONTAINING PROTEIN"/>
    <property type="match status" value="1"/>
</dbReference>
<dbReference type="InterPro" id="IPR011006">
    <property type="entry name" value="CheY-like_superfamily"/>
</dbReference>
<dbReference type="InterPro" id="IPR029787">
    <property type="entry name" value="Nucleotide_cyclase"/>
</dbReference>
<gene>
    <name evidence="4" type="ORF">FJR45_11810</name>
</gene>
<evidence type="ECO:0000313" key="5">
    <source>
        <dbReference type="Proteomes" id="UP000593719"/>
    </source>
</evidence>
<proteinExistence type="predicted"/>
<dbReference type="NCBIfam" id="TIGR00254">
    <property type="entry name" value="GGDEF"/>
    <property type="match status" value="1"/>
</dbReference>
<dbReference type="SMART" id="SM00448">
    <property type="entry name" value="REC"/>
    <property type="match status" value="1"/>
</dbReference>
<dbReference type="CDD" id="cd01949">
    <property type="entry name" value="GGDEF"/>
    <property type="match status" value="1"/>
</dbReference>
<dbReference type="Gene3D" id="3.30.70.270">
    <property type="match status" value="1"/>
</dbReference>
<dbReference type="GO" id="GO:0000160">
    <property type="term" value="P:phosphorelay signal transduction system"/>
    <property type="evidence" value="ECO:0007669"/>
    <property type="project" value="InterPro"/>
</dbReference>
<dbReference type="SMART" id="SM00267">
    <property type="entry name" value="GGDEF"/>
    <property type="match status" value="1"/>
</dbReference>
<sequence length="321" mass="36409">MNLKNFTLLYVEDDMQAQKHMKMLLADDFKAFYQAFDAEEALAIYKEKKPDIILSDIILPRSDGLTLSKEIKKTNKWQPIIILSAFDEREKLLEAIDTGIDYFIPKPVDIEMLYDRLHTIARNLQNDIDAKKAKEKELEVLYALAHYDTLTQVANRHLFSVKLKETINKAQHSHENFTLFFIDLDNFKSINDQYGHSAGDAVLQSVAQNIKKVIRIEDTFARIGGDEFALIVESVKSLPETKSLTEKIMQTVATPIVFQEHTFHITCSIGIAIYPTQGSSQEALLHSADMAMYTAKKDAKSRFQFSDFSTATATGGKNSDV</sequence>
<dbReference type="Pfam" id="PF00072">
    <property type="entry name" value="Response_reg"/>
    <property type="match status" value="1"/>
</dbReference>
<dbReference type="InterPro" id="IPR001789">
    <property type="entry name" value="Sig_transdc_resp-reg_receiver"/>
</dbReference>
<dbReference type="InterPro" id="IPR052163">
    <property type="entry name" value="DGC-Regulatory_Protein"/>
</dbReference>
<accession>A0A7M1B738</accession>
<organism evidence="4 5">
    <name type="scientific">Sulfurimonas sediminis</name>
    <dbReference type="NCBI Taxonomy" id="2590020"/>
    <lineage>
        <taxon>Bacteria</taxon>
        <taxon>Pseudomonadati</taxon>
        <taxon>Campylobacterota</taxon>
        <taxon>Epsilonproteobacteria</taxon>
        <taxon>Campylobacterales</taxon>
        <taxon>Sulfurimonadaceae</taxon>
        <taxon>Sulfurimonas</taxon>
    </lineage>
</organism>
<dbReference type="PROSITE" id="PS50887">
    <property type="entry name" value="GGDEF"/>
    <property type="match status" value="1"/>
</dbReference>
<dbReference type="InterPro" id="IPR000160">
    <property type="entry name" value="GGDEF_dom"/>
</dbReference>
<dbReference type="KEGG" id="ssei:FJR45_11810"/>